<organism evidence="2 4">
    <name type="scientific">Tetragenococcus osmophilus</name>
    <dbReference type="NCBI Taxonomy" id="526944"/>
    <lineage>
        <taxon>Bacteria</taxon>
        <taxon>Bacillati</taxon>
        <taxon>Bacillota</taxon>
        <taxon>Bacilli</taxon>
        <taxon>Lactobacillales</taxon>
        <taxon>Enterococcaceae</taxon>
        <taxon>Tetragenococcus</taxon>
    </lineage>
</organism>
<dbReference type="Proteomes" id="UP001157039">
    <property type="component" value="Unassembled WGS sequence"/>
</dbReference>
<reference evidence="2 4" key="2">
    <citation type="journal article" date="2014" name="Int. J. Syst. Evol. Microbiol.">
        <title>Complete genome sequence of Corynebacterium casei LMG S-19264T (=DSM 44701T), isolated from a smear-ripened cheese.</title>
        <authorList>
            <consortium name="US DOE Joint Genome Institute (JGI-PGF)"/>
            <person name="Walter F."/>
            <person name="Albersmeier A."/>
            <person name="Kalinowski J."/>
            <person name="Ruckert C."/>
        </authorList>
    </citation>
    <scope>NUCLEOTIDE SEQUENCE [LARGE SCALE GENOMIC DNA]</scope>
    <source>
        <strain evidence="2 4">NBRC 114545</strain>
    </source>
</reference>
<dbReference type="Gene3D" id="3.40.50.300">
    <property type="entry name" value="P-loop containing nucleotide triphosphate hydrolases"/>
    <property type="match status" value="1"/>
</dbReference>
<evidence type="ECO:0000313" key="3">
    <source>
        <dbReference type="Proteomes" id="UP000268310"/>
    </source>
</evidence>
<dbReference type="InterPro" id="IPR027417">
    <property type="entry name" value="P-loop_NTPase"/>
</dbReference>
<accession>A0AA38CWU8</accession>
<evidence type="ECO:0000313" key="4">
    <source>
        <dbReference type="Proteomes" id="UP001157039"/>
    </source>
</evidence>
<keyword evidence="3" id="KW-1185">Reference proteome</keyword>
<dbReference type="Proteomes" id="UP000268310">
    <property type="component" value="Chromosome"/>
</dbReference>
<evidence type="ECO:0000313" key="1">
    <source>
        <dbReference type="EMBL" id="AYW48246.1"/>
    </source>
</evidence>
<proteinExistence type="predicted"/>
<reference evidence="1 3" key="1">
    <citation type="journal article" date="2012" name="Int. J. Syst. Evol. Microbiol.">
        <title>Characterization of Tetragenococcus strains from sugar thick juice reveals a novel species, Tetragenococcus osmophilus sp. nov., and divides Tetragenococcus halophilus into two subspecies, T. halophilus subsp. halophilus subsp. nov. and T. halophilus subsp. flandriensis subsp. nov.</title>
        <authorList>
            <person name="Juste A."/>
            <person name="Van Trappen S."/>
            <person name="Verreth C."/>
            <person name="Cleenwerck I."/>
            <person name="De Vos P."/>
            <person name="Lievens B."/>
            <person name="Willems K.A."/>
        </authorList>
    </citation>
    <scope>NUCLEOTIDE SEQUENCE [LARGE SCALE GENOMIC DNA]</scope>
    <source>
        <strain evidence="1 3">JCM 31126</strain>
    </source>
</reference>
<protein>
    <recommendedName>
        <fullName evidence="5">ABC transporter domain-containing protein</fullName>
    </recommendedName>
</protein>
<reference evidence="1" key="3">
    <citation type="submission" date="2018-03" db="EMBL/GenBank/DDBJ databases">
        <authorList>
            <person name="Jeon C.O."/>
        </authorList>
    </citation>
    <scope>NUCLEOTIDE SEQUENCE</scope>
    <source>
        <strain evidence="1">JCM 31126</strain>
    </source>
</reference>
<name>A0AA38CWU8_9ENTE</name>
<dbReference type="SUPFAM" id="SSF52540">
    <property type="entry name" value="P-loop containing nucleoside triphosphate hydrolases"/>
    <property type="match status" value="1"/>
</dbReference>
<evidence type="ECO:0000313" key="2">
    <source>
        <dbReference type="EMBL" id="GMA72071.1"/>
    </source>
</evidence>
<dbReference type="RefSeq" id="WP_123935982.1">
    <property type="nucleotide sequence ID" value="NZ_BSUW01000001.1"/>
</dbReference>
<dbReference type="EMBL" id="BSUW01000001">
    <property type="protein sequence ID" value="GMA72071.1"/>
    <property type="molecule type" value="Genomic_DNA"/>
</dbReference>
<gene>
    <name evidence="1" type="ORF">C7K38_07580</name>
    <name evidence="2" type="ORF">GCM10025885_11200</name>
</gene>
<dbReference type="AlphaFoldDB" id="A0AA38CWU8"/>
<sequence>MEQTINVEHLPAGLYLVTTKNYKKNFLTQQYKRSKPSIGEVTGKWEHLPYLSLKENVLLGVDKSRRAKLLTYIKLTEINPRIFTKQAKELTQFDKIKLQFIHLLLKDVSVIYLYDCFSSLTVNQMQWILNFCRQLVQKYSLRILLFSKNEQLIQSTYMDEIF</sequence>
<dbReference type="KEGG" id="too:C7K38_07580"/>
<dbReference type="EMBL" id="CP027783">
    <property type="protein sequence ID" value="AYW48246.1"/>
    <property type="molecule type" value="Genomic_DNA"/>
</dbReference>
<evidence type="ECO:0008006" key="5">
    <source>
        <dbReference type="Google" id="ProtNLM"/>
    </source>
</evidence>
<reference evidence="2" key="4">
    <citation type="submission" date="2023-02" db="EMBL/GenBank/DDBJ databases">
        <authorList>
            <person name="Sun Q."/>
            <person name="Mori K."/>
        </authorList>
    </citation>
    <scope>NUCLEOTIDE SEQUENCE</scope>
    <source>
        <strain evidence="2">NBRC 114545</strain>
    </source>
</reference>